<dbReference type="AlphaFoldDB" id="A0A9J6GMM2"/>
<comment type="caution">
    <text evidence="2">The sequence shown here is derived from an EMBL/GenBank/DDBJ whole genome shotgun (WGS) entry which is preliminary data.</text>
</comment>
<dbReference type="VEuPathDB" id="VectorBase:HLOH_043017"/>
<keyword evidence="1" id="KW-0812">Transmembrane</keyword>
<protein>
    <submittedName>
        <fullName evidence="2">Uncharacterized protein</fullName>
    </submittedName>
</protein>
<reference evidence="2 3" key="1">
    <citation type="journal article" date="2020" name="Cell">
        <title>Large-Scale Comparative Analyses of Tick Genomes Elucidate Their Genetic Diversity and Vector Capacities.</title>
        <authorList>
            <consortium name="Tick Genome and Microbiome Consortium (TIGMIC)"/>
            <person name="Jia N."/>
            <person name="Wang J."/>
            <person name="Shi W."/>
            <person name="Du L."/>
            <person name="Sun Y."/>
            <person name="Zhan W."/>
            <person name="Jiang J.F."/>
            <person name="Wang Q."/>
            <person name="Zhang B."/>
            <person name="Ji P."/>
            <person name="Bell-Sakyi L."/>
            <person name="Cui X.M."/>
            <person name="Yuan T.T."/>
            <person name="Jiang B.G."/>
            <person name="Yang W.F."/>
            <person name="Lam T.T."/>
            <person name="Chang Q.C."/>
            <person name="Ding S.J."/>
            <person name="Wang X.J."/>
            <person name="Zhu J.G."/>
            <person name="Ruan X.D."/>
            <person name="Zhao L."/>
            <person name="Wei J.T."/>
            <person name="Ye R.Z."/>
            <person name="Que T.C."/>
            <person name="Du C.H."/>
            <person name="Zhou Y.H."/>
            <person name="Cheng J.X."/>
            <person name="Dai P.F."/>
            <person name="Guo W.B."/>
            <person name="Han X.H."/>
            <person name="Huang E.J."/>
            <person name="Li L.F."/>
            <person name="Wei W."/>
            <person name="Gao Y.C."/>
            <person name="Liu J.Z."/>
            <person name="Shao H.Z."/>
            <person name="Wang X."/>
            <person name="Wang C.C."/>
            <person name="Yang T.C."/>
            <person name="Huo Q.B."/>
            <person name="Li W."/>
            <person name="Chen H.Y."/>
            <person name="Chen S.E."/>
            <person name="Zhou L.G."/>
            <person name="Ni X.B."/>
            <person name="Tian J.H."/>
            <person name="Sheng Y."/>
            <person name="Liu T."/>
            <person name="Pan Y.S."/>
            <person name="Xia L.Y."/>
            <person name="Li J."/>
            <person name="Zhao F."/>
            <person name="Cao W.C."/>
        </authorList>
    </citation>
    <scope>NUCLEOTIDE SEQUENCE [LARGE SCALE GENOMIC DNA]</scope>
    <source>
        <strain evidence="2">HaeL-2018</strain>
    </source>
</reference>
<keyword evidence="3" id="KW-1185">Reference proteome</keyword>
<keyword evidence="1" id="KW-1133">Transmembrane helix</keyword>
<accession>A0A9J6GMM2</accession>
<evidence type="ECO:0000313" key="3">
    <source>
        <dbReference type="Proteomes" id="UP000821853"/>
    </source>
</evidence>
<proteinExistence type="predicted"/>
<keyword evidence="1" id="KW-0472">Membrane</keyword>
<name>A0A9J6GMM2_HAELO</name>
<sequence length="184" mass="20740">MFSRAFLPSDDEAYVLVPQPRVLEAWLLFAVAIVGDETTLFWRMCLHALQRCALHMQPLFLFVQLTVLVFSLFLPSSFIAVFGIVLIERFVVTTGKEIIGADQRSGIRAPPTTSSQNMIENLQRPRWPQIAAKVVERRARSVSVASDATMVSAGSGCSSIVRHYKLHPEWQEDHRLDRAKLVCT</sequence>
<feature type="transmembrane region" description="Helical" evidence="1">
    <location>
        <begin position="58"/>
        <end position="87"/>
    </location>
</feature>
<dbReference type="OrthoDB" id="6513746at2759"/>
<organism evidence="2 3">
    <name type="scientific">Haemaphysalis longicornis</name>
    <name type="common">Bush tick</name>
    <dbReference type="NCBI Taxonomy" id="44386"/>
    <lineage>
        <taxon>Eukaryota</taxon>
        <taxon>Metazoa</taxon>
        <taxon>Ecdysozoa</taxon>
        <taxon>Arthropoda</taxon>
        <taxon>Chelicerata</taxon>
        <taxon>Arachnida</taxon>
        <taxon>Acari</taxon>
        <taxon>Parasitiformes</taxon>
        <taxon>Ixodida</taxon>
        <taxon>Ixodoidea</taxon>
        <taxon>Ixodidae</taxon>
        <taxon>Haemaphysalinae</taxon>
        <taxon>Haemaphysalis</taxon>
    </lineage>
</organism>
<dbReference type="Proteomes" id="UP000821853">
    <property type="component" value="Unassembled WGS sequence"/>
</dbReference>
<gene>
    <name evidence="2" type="ORF">HPB48_005854</name>
</gene>
<evidence type="ECO:0000313" key="2">
    <source>
        <dbReference type="EMBL" id="KAH9376643.1"/>
    </source>
</evidence>
<evidence type="ECO:0000256" key="1">
    <source>
        <dbReference type="SAM" id="Phobius"/>
    </source>
</evidence>
<dbReference type="EMBL" id="JABSTR010000008">
    <property type="protein sequence ID" value="KAH9376643.1"/>
    <property type="molecule type" value="Genomic_DNA"/>
</dbReference>